<name>A0ABW4NHH9_9SPHN</name>
<keyword evidence="7" id="KW-0501">Molybdenum cofactor biosynthesis</keyword>
<keyword evidence="1" id="KW-0963">Cytoplasm</keyword>
<evidence type="ECO:0000256" key="4">
    <source>
        <dbReference type="ARBA" id="ARBA00022741"/>
    </source>
</evidence>
<evidence type="ECO:0000256" key="7">
    <source>
        <dbReference type="ARBA" id="ARBA00023150"/>
    </source>
</evidence>
<dbReference type="Gene3D" id="3.90.550.10">
    <property type="entry name" value="Spore Coat Polysaccharide Biosynthesis Protein SpsA, Chain A"/>
    <property type="match status" value="1"/>
</dbReference>
<keyword evidence="6" id="KW-0342">GTP-binding</keyword>
<organism evidence="9 10">
    <name type="scientific">Sphingomonas floccifaciens</name>
    <dbReference type="NCBI Taxonomy" id="1844115"/>
    <lineage>
        <taxon>Bacteria</taxon>
        <taxon>Pseudomonadati</taxon>
        <taxon>Pseudomonadota</taxon>
        <taxon>Alphaproteobacteria</taxon>
        <taxon>Sphingomonadales</taxon>
        <taxon>Sphingomonadaceae</taxon>
        <taxon>Sphingomonas</taxon>
    </lineage>
</organism>
<keyword evidence="3" id="KW-0479">Metal-binding</keyword>
<dbReference type="CDD" id="cd02503">
    <property type="entry name" value="MobA"/>
    <property type="match status" value="1"/>
</dbReference>
<gene>
    <name evidence="9" type="ORF">ACFSC3_14485</name>
</gene>
<dbReference type="PANTHER" id="PTHR19136:SF81">
    <property type="entry name" value="MOLYBDENUM COFACTOR GUANYLYLTRANSFERASE"/>
    <property type="match status" value="1"/>
</dbReference>
<evidence type="ECO:0000256" key="6">
    <source>
        <dbReference type="ARBA" id="ARBA00023134"/>
    </source>
</evidence>
<dbReference type="GO" id="GO:0016779">
    <property type="term" value="F:nucleotidyltransferase activity"/>
    <property type="evidence" value="ECO:0007669"/>
    <property type="project" value="UniProtKB-KW"/>
</dbReference>
<dbReference type="Pfam" id="PF12804">
    <property type="entry name" value="NTP_transf_3"/>
    <property type="match status" value="1"/>
</dbReference>
<comment type="caution">
    <text evidence="9">The sequence shown here is derived from an EMBL/GenBank/DDBJ whole genome shotgun (WGS) entry which is preliminary data.</text>
</comment>
<dbReference type="InterPro" id="IPR013482">
    <property type="entry name" value="Molybde_CF_guanTrfase"/>
</dbReference>
<evidence type="ECO:0000256" key="3">
    <source>
        <dbReference type="ARBA" id="ARBA00022723"/>
    </source>
</evidence>
<accession>A0ABW4NHH9</accession>
<keyword evidence="4" id="KW-0547">Nucleotide-binding</keyword>
<feature type="domain" description="MobA-like NTP transferase" evidence="8">
    <location>
        <begin position="4"/>
        <end position="106"/>
    </location>
</feature>
<protein>
    <submittedName>
        <fullName evidence="9">Molybdenum cofactor guanylyltransferase</fullName>
    </submittedName>
</protein>
<dbReference type="RefSeq" id="WP_380941149.1">
    <property type="nucleotide sequence ID" value="NZ_JBHUFC010000006.1"/>
</dbReference>
<dbReference type="EMBL" id="JBHUFC010000006">
    <property type="protein sequence ID" value="MFD1788770.1"/>
    <property type="molecule type" value="Genomic_DNA"/>
</dbReference>
<evidence type="ECO:0000259" key="8">
    <source>
        <dbReference type="Pfam" id="PF12804"/>
    </source>
</evidence>
<keyword evidence="9" id="KW-0548">Nucleotidyltransferase</keyword>
<evidence type="ECO:0000313" key="9">
    <source>
        <dbReference type="EMBL" id="MFD1788770.1"/>
    </source>
</evidence>
<keyword evidence="10" id="KW-1185">Reference proteome</keyword>
<dbReference type="InterPro" id="IPR025877">
    <property type="entry name" value="MobA-like_NTP_Trfase"/>
</dbReference>
<keyword evidence="5" id="KW-0460">Magnesium</keyword>
<dbReference type="PANTHER" id="PTHR19136">
    <property type="entry name" value="MOLYBDENUM COFACTOR GUANYLYLTRANSFERASE"/>
    <property type="match status" value="1"/>
</dbReference>
<keyword evidence="2" id="KW-0808">Transferase</keyword>
<evidence type="ECO:0000313" key="10">
    <source>
        <dbReference type="Proteomes" id="UP001597283"/>
    </source>
</evidence>
<dbReference type="InterPro" id="IPR029044">
    <property type="entry name" value="Nucleotide-diphossugar_trans"/>
</dbReference>
<evidence type="ECO:0000256" key="1">
    <source>
        <dbReference type="ARBA" id="ARBA00022490"/>
    </source>
</evidence>
<evidence type="ECO:0000256" key="5">
    <source>
        <dbReference type="ARBA" id="ARBA00022842"/>
    </source>
</evidence>
<dbReference type="Proteomes" id="UP001597283">
    <property type="component" value="Unassembled WGS sequence"/>
</dbReference>
<proteinExistence type="predicted"/>
<dbReference type="SUPFAM" id="SSF53448">
    <property type="entry name" value="Nucleotide-diphospho-sugar transferases"/>
    <property type="match status" value="1"/>
</dbReference>
<reference evidence="10" key="1">
    <citation type="journal article" date="2019" name="Int. J. Syst. Evol. Microbiol.">
        <title>The Global Catalogue of Microorganisms (GCM) 10K type strain sequencing project: providing services to taxonomists for standard genome sequencing and annotation.</title>
        <authorList>
            <consortium name="The Broad Institute Genomics Platform"/>
            <consortium name="The Broad Institute Genome Sequencing Center for Infectious Disease"/>
            <person name="Wu L."/>
            <person name="Ma J."/>
        </authorList>
    </citation>
    <scope>NUCLEOTIDE SEQUENCE [LARGE SCALE GENOMIC DNA]</scope>
    <source>
        <strain evidence="10">Q85</strain>
    </source>
</reference>
<evidence type="ECO:0000256" key="2">
    <source>
        <dbReference type="ARBA" id="ARBA00022679"/>
    </source>
</evidence>
<sequence length="172" mass="17824">MILGAILAGGQARRFGSDKALVELDGVRMIDRIAAALAGQCGDVILCGRVMEGFRSVPDRPAANLGPLGGLSAALRVAADQGFAQVLTVPCDVPDVPGDLLARLGAGPVYAVDCPVIGLWPAGLADRIDAFLAESYDRSLHAWARACGARPAPALRLANINRPEDLTAFLAP</sequence>